<gene>
    <name evidence="2" type="ORF">CgunFtcFv8_015874</name>
</gene>
<dbReference type="EMBL" id="JAURVH010001533">
    <property type="protein sequence ID" value="KAK5898458.1"/>
    <property type="molecule type" value="Genomic_DNA"/>
</dbReference>
<proteinExistence type="predicted"/>
<comment type="caution">
    <text evidence="2">The sequence shown here is derived from an EMBL/GenBank/DDBJ whole genome shotgun (WGS) entry which is preliminary data.</text>
</comment>
<reference evidence="2 3" key="1">
    <citation type="journal article" date="2023" name="Mol. Biol. Evol.">
        <title>Genomics of Secondarily Temperate Adaptation in the Only Non-Antarctic Icefish.</title>
        <authorList>
            <person name="Rivera-Colon A.G."/>
            <person name="Rayamajhi N."/>
            <person name="Minhas B.F."/>
            <person name="Madrigal G."/>
            <person name="Bilyk K.T."/>
            <person name="Yoon V."/>
            <person name="Hune M."/>
            <person name="Gregory S."/>
            <person name="Cheng C.H.C."/>
            <person name="Catchen J.M."/>
        </authorList>
    </citation>
    <scope>NUCLEOTIDE SEQUENCE [LARGE SCALE GENOMIC DNA]</scope>
    <source>
        <tissue evidence="2">White muscle</tissue>
    </source>
</reference>
<keyword evidence="3" id="KW-1185">Reference proteome</keyword>
<dbReference type="Proteomes" id="UP001331515">
    <property type="component" value="Unassembled WGS sequence"/>
</dbReference>
<accession>A0AAN8CAM2</accession>
<evidence type="ECO:0000313" key="3">
    <source>
        <dbReference type="Proteomes" id="UP001331515"/>
    </source>
</evidence>
<evidence type="ECO:0000313" key="2">
    <source>
        <dbReference type="EMBL" id="KAK5898458.1"/>
    </source>
</evidence>
<feature type="region of interest" description="Disordered" evidence="1">
    <location>
        <begin position="91"/>
        <end position="124"/>
    </location>
</feature>
<evidence type="ECO:0000256" key="1">
    <source>
        <dbReference type="SAM" id="MobiDB-lite"/>
    </source>
</evidence>
<protein>
    <submittedName>
        <fullName evidence="2">Uncharacterized protein</fullName>
    </submittedName>
</protein>
<sequence>MPLMTRAATGLISEQMRGVVAASGTCGHLFRQGVNNKSGSADRLSSDDTRLPLYDLQSQRVARGQITAADCFLYPQPLPVYGRLTERGDTARCHTHGTQSDNISEDTEQQRGRASSGFPPKPACMGKLIRASPCEEAESDHVSVRLPV</sequence>
<name>A0AAN8CAM2_CHAGU</name>
<dbReference type="AlphaFoldDB" id="A0AAN8CAM2"/>
<organism evidence="2 3">
    <name type="scientific">Champsocephalus gunnari</name>
    <name type="common">Mackerel icefish</name>
    <dbReference type="NCBI Taxonomy" id="52237"/>
    <lineage>
        <taxon>Eukaryota</taxon>
        <taxon>Metazoa</taxon>
        <taxon>Chordata</taxon>
        <taxon>Craniata</taxon>
        <taxon>Vertebrata</taxon>
        <taxon>Euteleostomi</taxon>
        <taxon>Actinopterygii</taxon>
        <taxon>Neopterygii</taxon>
        <taxon>Teleostei</taxon>
        <taxon>Neoteleostei</taxon>
        <taxon>Acanthomorphata</taxon>
        <taxon>Eupercaria</taxon>
        <taxon>Perciformes</taxon>
        <taxon>Notothenioidei</taxon>
        <taxon>Channichthyidae</taxon>
        <taxon>Champsocephalus</taxon>
    </lineage>
</organism>